<protein>
    <submittedName>
        <fullName evidence="1">Uncharacterized protein</fullName>
    </submittedName>
</protein>
<sequence length="182" mass="21085">MKKSNCELIVGELADHLLVCGLDDEFCELARQKQRGLRLDDLKELQSMFHHPPEESTSYSIEKHGLGGWLSACQFSIFELIYNFGEEAIPFIRKIAWGEYDWTQGNAIELLIRFAANGIQREDLIQEIKEEFPKIRFEAKLYSIEPLLSKLESSPDIKLVFDELMAIEEFKECYTELTEDDA</sequence>
<gene>
    <name evidence="1" type="ORF">V144x_14440</name>
</gene>
<accession>A0A517VSL0</accession>
<name>A0A517VSL0_9PLAN</name>
<dbReference type="Proteomes" id="UP000318704">
    <property type="component" value="Chromosome"/>
</dbReference>
<dbReference type="AlphaFoldDB" id="A0A517VSL0"/>
<dbReference type="EMBL" id="CP037920">
    <property type="protein sequence ID" value="QDT95992.1"/>
    <property type="molecule type" value="Genomic_DNA"/>
</dbReference>
<dbReference type="KEGG" id="gaw:V144x_14440"/>
<dbReference type="RefSeq" id="WP_144983378.1">
    <property type="nucleotide sequence ID" value="NZ_CP037920.1"/>
</dbReference>
<organism evidence="1 2">
    <name type="scientific">Gimesia aquarii</name>
    <dbReference type="NCBI Taxonomy" id="2527964"/>
    <lineage>
        <taxon>Bacteria</taxon>
        <taxon>Pseudomonadati</taxon>
        <taxon>Planctomycetota</taxon>
        <taxon>Planctomycetia</taxon>
        <taxon>Planctomycetales</taxon>
        <taxon>Planctomycetaceae</taxon>
        <taxon>Gimesia</taxon>
    </lineage>
</organism>
<proteinExistence type="predicted"/>
<reference evidence="1 2" key="1">
    <citation type="submission" date="2019-03" db="EMBL/GenBank/DDBJ databases">
        <title>Deep-cultivation of Planctomycetes and their phenomic and genomic characterization uncovers novel biology.</title>
        <authorList>
            <person name="Wiegand S."/>
            <person name="Jogler M."/>
            <person name="Boedeker C."/>
            <person name="Pinto D."/>
            <person name="Vollmers J."/>
            <person name="Rivas-Marin E."/>
            <person name="Kohn T."/>
            <person name="Peeters S.H."/>
            <person name="Heuer A."/>
            <person name="Rast P."/>
            <person name="Oberbeckmann S."/>
            <person name="Bunk B."/>
            <person name="Jeske O."/>
            <person name="Meyerdierks A."/>
            <person name="Storesund J.E."/>
            <person name="Kallscheuer N."/>
            <person name="Luecker S."/>
            <person name="Lage O.M."/>
            <person name="Pohl T."/>
            <person name="Merkel B.J."/>
            <person name="Hornburger P."/>
            <person name="Mueller R.-W."/>
            <person name="Bruemmer F."/>
            <person name="Labrenz M."/>
            <person name="Spormann A.M."/>
            <person name="Op den Camp H."/>
            <person name="Overmann J."/>
            <person name="Amann R."/>
            <person name="Jetten M.S.M."/>
            <person name="Mascher T."/>
            <person name="Medema M.H."/>
            <person name="Devos D.P."/>
            <person name="Kaster A.-K."/>
            <person name="Ovreas L."/>
            <person name="Rohde M."/>
            <person name="Galperin M.Y."/>
            <person name="Jogler C."/>
        </authorList>
    </citation>
    <scope>NUCLEOTIDE SEQUENCE [LARGE SCALE GENOMIC DNA]</scope>
    <source>
        <strain evidence="1 2">V144</strain>
    </source>
</reference>
<evidence type="ECO:0000313" key="2">
    <source>
        <dbReference type="Proteomes" id="UP000318704"/>
    </source>
</evidence>
<evidence type="ECO:0000313" key="1">
    <source>
        <dbReference type="EMBL" id="QDT95992.1"/>
    </source>
</evidence>